<evidence type="ECO:0000256" key="1">
    <source>
        <dbReference type="SAM" id="Phobius"/>
    </source>
</evidence>
<organism evidence="2">
    <name type="scientific">Tetramorium bicarinatum</name>
    <name type="common">Tramp ant</name>
    <dbReference type="NCBI Taxonomy" id="219812"/>
    <lineage>
        <taxon>Eukaryota</taxon>
        <taxon>Metazoa</taxon>
        <taxon>Ecdysozoa</taxon>
        <taxon>Arthropoda</taxon>
        <taxon>Hexapoda</taxon>
        <taxon>Insecta</taxon>
        <taxon>Pterygota</taxon>
        <taxon>Neoptera</taxon>
        <taxon>Endopterygota</taxon>
        <taxon>Hymenoptera</taxon>
        <taxon>Apocrita</taxon>
        <taxon>Aculeata</taxon>
        <taxon>Formicoidea</taxon>
        <taxon>Formicidae</taxon>
        <taxon>Myrmicinae</taxon>
        <taxon>Tetramorium</taxon>
    </lineage>
</organism>
<dbReference type="EMBL" id="MN450164">
    <property type="protein sequence ID" value="QJZ31631.1"/>
    <property type="molecule type" value="mRNA"/>
</dbReference>
<name>A0A6M6RBY9_TETBN</name>
<reference evidence="2" key="2">
    <citation type="submission" date="2019-09" db="EMBL/GenBank/DDBJ databases">
        <authorList>
            <person name="Bonnafe E."/>
            <person name="Touchard A."/>
            <person name="Tene N."/>
            <person name="Treilhou M."/>
        </authorList>
    </citation>
    <scope>NUCLEOTIDE SEQUENCE</scope>
</reference>
<reference evidence="2" key="1">
    <citation type="journal article" date="2018" name="J. Proteome Res.">
        <title>Deciphering the Molecular Diversity of an Ant Venom Peptidome through a Venomics Approach.</title>
        <authorList>
            <person name="Touchard A."/>
            <person name="Tene N."/>
            <person name="Song P.C.T."/>
            <person name="Lefranc B."/>
            <person name="Leprince J."/>
            <person name="Treilhou M."/>
            <person name="Bonnafe E."/>
        </authorList>
    </citation>
    <scope>NUCLEOTIDE SEQUENCE</scope>
</reference>
<keyword evidence="1" id="KW-1133">Transmembrane helix</keyword>
<dbReference type="GO" id="GO:0005576">
    <property type="term" value="C:extracellular region"/>
    <property type="evidence" value="ECO:0000314"/>
    <property type="project" value="UniProtKB"/>
</dbReference>
<accession>A0A6M6RBY9</accession>
<feature type="transmembrane region" description="Helical" evidence="1">
    <location>
        <begin position="6"/>
        <end position="27"/>
    </location>
</feature>
<protein>
    <submittedName>
        <fullName evidence="2">U17-MYRTX-Tb1h</fullName>
    </submittedName>
</protein>
<proteinExistence type="evidence at transcript level"/>
<keyword evidence="1" id="KW-0472">Membrane</keyword>
<dbReference type="AlphaFoldDB" id="A0A6M6RBY9"/>
<sequence precursor="true">MEKRVSTFSIYLIIVFLISTFITMVITEAHIIRVPCRAGYKEIRGRCRKILTG</sequence>
<keyword evidence="1" id="KW-0812">Transmembrane</keyword>
<evidence type="ECO:0000313" key="2">
    <source>
        <dbReference type="EMBL" id="QJZ31631.1"/>
    </source>
</evidence>